<protein>
    <submittedName>
        <fullName evidence="1">RCG34075, isoform CRA_b</fullName>
    </submittedName>
</protein>
<accession>A6HJL9</accession>
<gene>
    <name evidence="1" type="ORF">rCG_34075</name>
</gene>
<dbReference type="Proteomes" id="UP000234681">
    <property type="component" value="Chromosome 10"/>
</dbReference>
<organism evidence="1 2">
    <name type="scientific">Rattus norvegicus</name>
    <name type="common">Rat</name>
    <dbReference type="NCBI Taxonomy" id="10116"/>
    <lineage>
        <taxon>Eukaryota</taxon>
        <taxon>Metazoa</taxon>
        <taxon>Chordata</taxon>
        <taxon>Craniata</taxon>
        <taxon>Vertebrata</taxon>
        <taxon>Euteleostomi</taxon>
        <taxon>Mammalia</taxon>
        <taxon>Eutheria</taxon>
        <taxon>Euarchontoglires</taxon>
        <taxon>Glires</taxon>
        <taxon>Rodentia</taxon>
        <taxon>Myomorpha</taxon>
        <taxon>Muroidea</taxon>
        <taxon>Muridae</taxon>
        <taxon>Murinae</taxon>
        <taxon>Rattus</taxon>
    </lineage>
</organism>
<reference evidence="1 2" key="1">
    <citation type="submission" date="2005-07" db="EMBL/GenBank/DDBJ databases">
        <authorList>
            <person name="Mural R.J."/>
            <person name="Li P.W."/>
            <person name="Adams M.D."/>
            <person name="Amanatides P.G."/>
            <person name="Baden-Tillson H."/>
            <person name="Barnstead M."/>
            <person name="Chin S.H."/>
            <person name="Dew I."/>
            <person name="Evans C.A."/>
            <person name="Ferriera S."/>
            <person name="Flanigan M."/>
            <person name="Fosler C."/>
            <person name="Glodek A."/>
            <person name="Gu Z."/>
            <person name="Holt R.A."/>
            <person name="Jennings D."/>
            <person name="Kraft C.L."/>
            <person name="Lu F."/>
            <person name="Nguyen T."/>
            <person name="Nusskern D.R."/>
            <person name="Pfannkoch C.M."/>
            <person name="Sitter C."/>
            <person name="Sutton G.G."/>
            <person name="Venter J.C."/>
            <person name="Wang Z."/>
            <person name="Woodage T."/>
            <person name="Zheng X.H."/>
            <person name="Zhong F."/>
        </authorList>
    </citation>
    <scope>NUCLEOTIDE SEQUENCE [LARGE SCALE GENOMIC DNA]</scope>
    <source>
        <strain>BN</strain>
        <strain evidence="2">Sprague-Dawley</strain>
    </source>
</reference>
<evidence type="ECO:0000313" key="2">
    <source>
        <dbReference type="Proteomes" id="UP000234681"/>
    </source>
</evidence>
<dbReference type="EMBL" id="CH473948">
    <property type="protein sequence ID" value="EDM06224.1"/>
    <property type="molecule type" value="Genomic_DNA"/>
</dbReference>
<proteinExistence type="predicted"/>
<evidence type="ECO:0000313" key="1">
    <source>
        <dbReference type="EMBL" id="EDM06224.1"/>
    </source>
</evidence>
<name>A6HJL9_RAT</name>
<sequence>MELGVSCMLVSSLPLNHIFRPPLPLSM</sequence>
<dbReference type="AlphaFoldDB" id="A6HJL9"/>